<comment type="caution">
    <text evidence="1">The sequence shown here is derived from an EMBL/GenBank/DDBJ whole genome shotgun (WGS) entry which is preliminary data.</text>
</comment>
<proteinExistence type="predicted"/>
<protein>
    <recommendedName>
        <fullName evidence="3">RNA polymerase sigma-70 region 2 domain-containing protein</fullName>
    </recommendedName>
</protein>
<name>A0ABU8LN73_9MICO</name>
<organism evidence="1 2">
    <name type="scientific">Microbacterium istanbulense</name>
    <dbReference type="NCBI Taxonomy" id="3122049"/>
    <lineage>
        <taxon>Bacteria</taxon>
        <taxon>Bacillati</taxon>
        <taxon>Actinomycetota</taxon>
        <taxon>Actinomycetes</taxon>
        <taxon>Micrococcales</taxon>
        <taxon>Microbacteriaceae</taxon>
        <taxon>Microbacterium</taxon>
    </lineage>
</organism>
<keyword evidence="2" id="KW-1185">Reference proteome</keyword>
<dbReference type="Proteomes" id="UP001366085">
    <property type="component" value="Unassembled WGS sequence"/>
</dbReference>
<gene>
    <name evidence="1" type="ORF">WDU93_13805</name>
</gene>
<sequence>MADLVAGPEGSVSPVSVFEAVIRENRSALLGYFQRRIPNAEDAAEAFGELLLTAWRIRRRMPKDPLAAAAPQGDVNNFPMMVLQHRDISRADSPF</sequence>
<dbReference type="RefSeq" id="WP_337321640.1">
    <property type="nucleotide sequence ID" value="NZ_JBBDGN010000016.1"/>
</dbReference>
<accession>A0ABU8LN73</accession>
<evidence type="ECO:0008006" key="3">
    <source>
        <dbReference type="Google" id="ProtNLM"/>
    </source>
</evidence>
<evidence type="ECO:0000313" key="1">
    <source>
        <dbReference type="EMBL" id="MEJ1092758.1"/>
    </source>
</evidence>
<evidence type="ECO:0000313" key="2">
    <source>
        <dbReference type="Proteomes" id="UP001366085"/>
    </source>
</evidence>
<dbReference type="EMBL" id="JBBDGN010000016">
    <property type="protein sequence ID" value="MEJ1092758.1"/>
    <property type="molecule type" value="Genomic_DNA"/>
</dbReference>
<reference evidence="1 2" key="1">
    <citation type="submission" date="2024-02" db="EMBL/GenBank/DDBJ databases">
        <authorList>
            <person name="Saticioglu I.B."/>
        </authorList>
    </citation>
    <scope>NUCLEOTIDE SEQUENCE [LARGE SCALE GENOMIC DNA]</scope>
    <source>
        <strain evidence="1 2">Mu-43</strain>
    </source>
</reference>